<sequence length="134" mass="14736">NLNDVVWVRSGGESKRTVVRFFAFFIIIRGRKINAGATLEGGEEGGYHGGANPARGLIKLFQGSRAQIRGGGCGGIDAAAVLHGLAFLAIRFVNLKRSKRFVFLGDFESYEKTNLGIFLLPTMRDDVEIYVFCY</sequence>
<feature type="non-terminal residue" evidence="1">
    <location>
        <position position="1"/>
    </location>
</feature>
<evidence type="ECO:0000313" key="2">
    <source>
        <dbReference type="Proteomes" id="UP000029121"/>
    </source>
</evidence>
<dbReference type="AlphaFoldDB" id="R0H0B6"/>
<keyword evidence="2" id="KW-1185">Reference proteome</keyword>
<dbReference type="EMBL" id="KB870810">
    <property type="protein sequence ID" value="EOA22679.1"/>
    <property type="molecule type" value="Genomic_DNA"/>
</dbReference>
<gene>
    <name evidence="1" type="ORF">CARUB_v10003383mg</name>
</gene>
<organism evidence="1 2">
    <name type="scientific">Capsella rubella</name>
    <dbReference type="NCBI Taxonomy" id="81985"/>
    <lineage>
        <taxon>Eukaryota</taxon>
        <taxon>Viridiplantae</taxon>
        <taxon>Streptophyta</taxon>
        <taxon>Embryophyta</taxon>
        <taxon>Tracheophyta</taxon>
        <taxon>Spermatophyta</taxon>
        <taxon>Magnoliopsida</taxon>
        <taxon>eudicotyledons</taxon>
        <taxon>Gunneridae</taxon>
        <taxon>Pentapetalae</taxon>
        <taxon>rosids</taxon>
        <taxon>malvids</taxon>
        <taxon>Brassicales</taxon>
        <taxon>Brassicaceae</taxon>
        <taxon>Camelineae</taxon>
        <taxon>Capsella</taxon>
    </lineage>
</organism>
<dbReference type="Proteomes" id="UP000029121">
    <property type="component" value="Unassembled WGS sequence"/>
</dbReference>
<accession>R0H0B6</accession>
<name>R0H0B6_9BRAS</name>
<reference evidence="2" key="1">
    <citation type="journal article" date="2013" name="Nat. Genet.">
        <title>The Capsella rubella genome and the genomic consequences of rapid mating system evolution.</title>
        <authorList>
            <person name="Slotte T."/>
            <person name="Hazzouri K.M."/>
            <person name="Agren J.A."/>
            <person name="Koenig D."/>
            <person name="Maumus F."/>
            <person name="Guo Y.L."/>
            <person name="Steige K."/>
            <person name="Platts A.E."/>
            <person name="Escobar J.S."/>
            <person name="Newman L.K."/>
            <person name="Wang W."/>
            <person name="Mandakova T."/>
            <person name="Vello E."/>
            <person name="Smith L.M."/>
            <person name="Henz S.R."/>
            <person name="Steffen J."/>
            <person name="Takuno S."/>
            <person name="Brandvain Y."/>
            <person name="Coop G."/>
            <person name="Andolfatto P."/>
            <person name="Hu T.T."/>
            <person name="Blanchette M."/>
            <person name="Clark R.M."/>
            <person name="Quesneville H."/>
            <person name="Nordborg M."/>
            <person name="Gaut B.S."/>
            <person name="Lysak M.A."/>
            <person name="Jenkins J."/>
            <person name="Grimwood J."/>
            <person name="Chapman J."/>
            <person name="Prochnik S."/>
            <person name="Shu S."/>
            <person name="Rokhsar D."/>
            <person name="Schmutz J."/>
            <person name="Weigel D."/>
            <person name="Wright S.I."/>
        </authorList>
    </citation>
    <scope>NUCLEOTIDE SEQUENCE [LARGE SCALE GENOMIC DNA]</scope>
    <source>
        <strain evidence="2">cv. Monte Gargano</strain>
    </source>
</reference>
<proteinExistence type="predicted"/>
<protein>
    <submittedName>
        <fullName evidence="1">Uncharacterized protein</fullName>
    </submittedName>
</protein>
<evidence type="ECO:0000313" key="1">
    <source>
        <dbReference type="EMBL" id="EOA22679.1"/>
    </source>
</evidence>